<gene>
    <name evidence="1" type="ORF">O6H91_21G068900</name>
</gene>
<sequence length="146" mass="16255">MGHSKGGNAVLLYASKYGEVPVIVNMSGRFALERGIAERLGENFMQEIEELGFLFVGDKSGNVDYKVTKESLQDRLNTDMKTACLSISKSCRVLTVHGSWDMVVPVADAYEFDKVIPSHQLKVVDGADHSFRFHQSELIEAVLQFI</sequence>
<comment type="caution">
    <text evidence="1">The sequence shown here is derived from an EMBL/GenBank/DDBJ whole genome shotgun (WGS) entry which is preliminary data.</text>
</comment>
<evidence type="ECO:0000313" key="2">
    <source>
        <dbReference type="Proteomes" id="UP001162992"/>
    </source>
</evidence>
<proteinExistence type="predicted"/>
<dbReference type="EMBL" id="CM055112">
    <property type="protein sequence ID" value="KAJ7518439.1"/>
    <property type="molecule type" value="Genomic_DNA"/>
</dbReference>
<evidence type="ECO:0000313" key="1">
    <source>
        <dbReference type="EMBL" id="KAJ7518439.1"/>
    </source>
</evidence>
<keyword evidence="2" id="KW-1185">Reference proteome</keyword>
<organism evidence="1 2">
    <name type="scientific">Diphasiastrum complanatum</name>
    <name type="common">Issler's clubmoss</name>
    <name type="synonym">Lycopodium complanatum</name>
    <dbReference type="NCBI Taxonomy" id="34168"/>
    <lineage>
        <taxon>Eukaryota</taxon>
        <taxon>Viridiplantae</taxon>
        <taxon>Streptophyta</taxon>
        <taxon>Embryophyta</taxon>
        <taxon>Tracheophyta</taxon>
        <taxon>Lycopodiopsida</taxon>
        <taxon>Lycopodiales</taxon>
        <taxon>Lycopodiaceae</taxon>
        <taxon>Lycopodioideae</taxon>
        <taxon>Diphasiastrum</taxon>
    </lineage>
</organism>
<accession>A0ACC2AN89</accession>
<dbReference type="Proteomes" id="UP001162992">
    <property type="component" value="Chromosome 21"/>
</dbReference>
<protein>
    <submittedName>
        <fullName evidence="1">Uncharacterized protein</fullName>
    </submittedName>
</protein>
<name>A0ACC2AN89_DIPCM</name>
<reference evidence="2" key="1">
    <citation type="journal article" date="2024" name="Proc. Natl. Acad. Sci. U.S.A.">
        <title>Extraordinary preservation of gene collinearity over three hundred million years revealed in homosporous lycophytes.</title>
        <authorList>
            <person name="Li C."/>
            <person name="Wickell D."/>
            <person name="Kuo L.Y."/>
            <person name="Chen X."/>
            <person name="Nie B."/>
            <person name="Liao X."/>
            <person name="Peng D."/>
            <person name="Ji J."/>
            <person name="Jenkins J."/>
            <person name="Williams M."/>
            <person name="Shu S."/>
            <person name="Plott C."/>
            <person name="Barry K."/>
            <person name="Rajasekar S."/>
            <person name="Grimwood J."/>
            <person name="Han X."/>
            <person name="Sun S."/>
            <person name="Hou Z."/>
            <person name="He W."/>
            <person name="Dai G."/>
            <person name="Sun C."/>
            <person name="Schmutz J."/>
            <person name="Leebens-Mack J.H."/>
            <person name="Li F.W."/>
            <person name="Wang L."/>
        </authorList>
    </citation>
    <scope>NUCLEOTIDE SEQUENCE [LARGE SCALE GENOMIC DNA]</scope>
    <source>
        <strain evidence="2">cv. PW_Plant_1</strain>
    </source>
</reference>